<keyword evidence="2" id="KW-1185">Reference proteome</keyword>
<reference evidence="1" key="2">
    <citation type="submission" date="2015-02" db="UniProtKB">
        <authorList>
            <consortium name="EnsemblMetazoa"/>
        </authorList>
    </citation>
    <scope>IDENTIFICATION</scope>
</reference>
<proteinExistence type="predicted"/>
<sequence>MKSKELAKYELMNNVYLHRKQFPIALAYAITIHKAQGQTLSSIITDLGTDVFAKGQAYVALSTTRLNDVHLINFVQTAIQVDQRAVMPLENTDNVSCYANILMQCIVSWDNVTTRTIGSLDLRLQEFITQYPKTQTPPFTTIAVRRITGPPFIDRQQQDCAEQGRLHTEVMHQIKEIIKCNVCLHEAQTILPQTFFILPVKPKTTMTIPELMATATE</sequence>
<dbReference type="InterPro" id="IPR051055">
    <property type="entry name" value="PIF1_helicase"/>
</dbReference>
<evidence type="ECO:0008006" key="3">
    <source>
        <dbReference type="Google" id="ProtNLM"/>
    </source>
</evidence>
<dbReference type="SUPFAM" id="SSF54001">
    <property type="entry name" value="Cysteine proteinases"/>
    <property type="match status" value="1"/>
</dbReference>
<protein>
    <recommendedName>
        <fullName evidence="3">ATP-dependent DNA helicase</fullName>
    </recommendedName>
</protein>
<evidence type="ECO:0000313" key="1">
    <source>
        <dbReference type="EnsemblMetazoa" id="SMAR007728-PA"/>
    </source>
</evidence>
<dbReference type="PANTHER" id="PTHR47642:SF5">
    <property type="entry name" value="ATP-DEPENDENT DNA HELICASE"/>
    <property type="match status" value="1"/>
</dbReference>
<evidence type="ECO:0000313" key="2">
    <source>
        <dbReference type="Proteomes" id="UP000014500"/>
    </source>
</evidence>
<dbReference type="EMBL" id="JH431802">
    <property type="status" value="NOT_ANNOTATED_CDS"/>
    <property type="molecule type" value="Genomic_DNA"/>
</dbReference>
<dbReference type="STRING" id="126957.T1J2E0"/>
<dbReference type="EnsemblMetazoa" id="SMAR007728-RA">
    <property type="protein sequence ID" value="SMAR007728-PA"/>
    <property type="gene ID" value="SMAR007728"/>
</dbReference>
<name>T1J2E0_STRMM</name>
<dbReference type="InterPro" id="IPR038765">
    <property type="entry name" value="Papain-like_cys_pep_sf"/>
</dbReference>
<dbReference type="AlphaFoldDB" id="T1J2E0"/>
<dbReference type="InterPro" id="IPR027417">
    <property type="entry name" value="P-loop_NTPase"/>
</dbReference>
<dbReference type="PANTHER" id="PTHR47642">
    <property type="entry name" value="ATP-DEPENDENT DNA HELICASE"/>
    <property type="match status" value="1"/>
</dbReference>
<reference evidence="2" key="1">
    <citation type="submission" date="2011-05" db="EMBL/GenBank/DDBJ databases">
        <authorList>
            <person name="Richards S.R."/>
            <person name="Qu J."/>
            <person name="Jiang H."/>
            <person name="Jhangiani S.N."/>
            <person name="Agravi P."/>
            <person name="Goodspeed R."/>
            <person name="Gross S."/>
            <person name="Mandapat C."/>
            <person name="Jackson L."/>
            <person name="Mathew T."/>
            <person name="Pu L."/>
            <person name="Thornton R."/>
            <person name="Saada N."/>
            <person name="Wilczek-Boney K.B."/>
            <person name="Lee S."/>
            <person name="Kovar C."/>
            <person name="Wu Y."/>
            <person name="Scherer S.E."/>
            <person name="Worley K.C."/>
            <person name="Muzny D.M."/>
            <person name="Gibbs R."/>
        </authorList>
    </citation>
    <scope>NUCLEOTIDE SEQUENCE</scope>
    <source>
        <strain evidence="2">Brora</strain>
    </source>
</reference>
<dbReference type="eggNOG" id="KOG0987">
    <property type="taxonomic scope" value="Eukaryota"/>
</dbReference>
<organism evidence="1 2">
    <name type="scientific">Strigamia maritima</name>
    <name type="common">European centipede</name>
    <name type="synonym">Geophilus maritimus</name>
    <dbReference type="NCBI Taxonomy" id="126957"/>
    <lineage>
        <taxon>Eukaryota</taxon>
        <taxon>Metazoa</taxon>
        <taxon>Ecdysozoa</taxon>
        <taxon>Arthropoda</taxon>
        <taxon>Myriapoda</taxon>
        <taxon>Chilopoda</taxon>
        <taxon>Pleurostigmophora</taxon>
        <taxon>Geophilomorpha</taxon>
        <taxon>Linotaeniidae</taxon>
        <taxon>Strigamia</taxon>
    </lineage>
</organism>
<dbReference type="SUPFAM" id="SSF52540">
    <property type="entry name" value="P-loop containing nucleoside triphosphate hydrolases"/>
    <property type="match status" value="1"/>
</dbReference>
<dbReference type="CDD" id="cd18809">
    <property type="entry name" value="SF1_C_RecD"/>
    <property type="match status" value="1"/>
</dbReference>
<accession>T1J2E0</accession>
<dbReference type="OMA" id="XERERDY"/>
<dbReference type="Proteomes" id="UP000014500">
    <property type="component" value="Unassembled WGS sequence"/>
</dbReference>
<dbReference type="HOGENOM" id="CLU_1273656_0_0_1"/>